<reference evidence="2" key="1">
    <citation type="submission" date="2023-04" db="EMBL/GenBank/DDBJ databases">
        <title>Completed genome of Mycoplasma lagogenitalium type strain 12MS.</title>
        <authorList>
            <person name="Spergser J."/>
        </authorList>
    </citation>
    <scope>NUCLEOTIDE SEQUENCE</scope>
    <source>
        <strain evidence="2">12MS</strain>
    </source>
</reference>
<dbReference type="PANTHER" id="PTHR47619:SF1">
    <property type="entry name" value="EXODEOXYRIBONUCLEASE WALJ"/>
    <property type="match status" value="1"/>
</dbReference>
<dbReference type="PANTHER" id="PTHR47619">
    <property type="entry name" value="METALLO-HYDROLASE YYCJ-RELATED"/>
    <property type="match status" value="1"/>
</dbReference>
<keyword evidence="3" id="KW-1185">Reference proteome</keyword>
<dbReference type="EMBL" id="CP122979">
    <property type="protein sequence ID" value="WGI36464.1"/>
    <property type="molecule type" value="Genomic_DNA"/>
</dbReference>
<dbReference type="RefSeq" id="WP_280101765.1">
    <property type="nucleotide sequence ID" value="NZ_CP122979.1"/>
</dbReference>
<accession>A0ABY8LT87</accession>
<dbReference type="Pfam" id="PF12706">
    <property type="entry name" value="Lactamase_B_2"/>
    <property type="match status" value="1"/>
</dbReference>
<dbReference type="SUPFAM" id="SSF56281">
    <property type="entry name" value="Metallo-hydrolase/oxidoreductase"/>
    <property type="match status" value="1"/>
</dbReference>
<name>A0ABY8LT87_9BACT</name>
<gene>
    <name evidence="2" type="ORF">QEG99_03295</name>
</gene>
<dbReference type="InterPro" id="IPR052533">
    <property type="entry name" value="WalJ/YycJ-like"/>
</dbReference>
<protein>
    <submittedName>
        <fullName evidence="2">MBL fold metallo-hydrolase</fullName>
    </submittedName>
</protein>
<sequence length="258" mass="30606">MFIQSFGSSSAGNSYLITDNNDINESIVIDLGINIIKNIEYLSTLLKVKYVFISHEHSDHTKYLKTFLKFNIKTKVIINKECFNELARYDSFYERIKHRFIFLNYGEYKEIDFLTVWAFKCNHNSAANNGYVINFINKNKKILFFTDCGSLDLKQFKNINFKNINAYLIESNHQEKNPSNIKEDIQQSKWGHFSFKQSAEFIDWVKMKIKNNYQEIKPLFVLLHTSYTYEKQLKELDKNLNVDFVRLERIVPTLIKLN</sequence>
<dbReference type="SMART" id="SM00849">
    <property type="entry name" value="Lactamase_B"/>
    <property type="match status" value="1"/>
</dbReference>
<dbReference type="Gene3D" id="3.60.15.10">
    <property type="entry name" value="Ribonuclease Z/Hydroxyacylglutathione hydrolase-like"/>
    <property type="match status" value="1"/>
</dbReference>
<dbReference type="InterPro" id="IPR036866">
    <property type="entry name" value="RibonucZ/Hydroxyglut_hydro"/>
</dbReference>
<proteinExistence type="predicted"/>
<dbReference type="InterPro" id="IPR001279">
    <property type="entry name" value="Metallo-B-lactamas"/>
</dbReference>
<dbReference type="Proteomes" id="UP001179842">
    <property type="component" value="Chromosome"/>
</dbReference>
<feature type="domain" description="Metallo-beta-lactamase" evidence="1">
    <location>
        <begin position="11"/>
        <end position="173"/>
    </location>
</feature>
<evidence type="ECO:0000313" key="3">
    <source>
        <dbReference type="Proteomes" id="UP001179842"/>
    </source>
</evidence>
<evidence type="ECO:0000259" key="1">
    <source>
        <dbReference type="SMART" id="SM00849"/>
    </source>
</evidence>
<organism evidence="2 3">
    <name type="scientific">Mesomycoplasma lagogenitalium</name>
    <dbReference type="NCBI Taxonomy" id="171286"/>
    <lineage>
        <taxon>Bacteria</taxon>
        <taxon>Bacillati</taxon>
        <taxon>Mycoplasmatota</taxon>
        <taxon>Mycoplasmoidales</taxon>
        <taxon>Metamycoplasmataceae</taxon>
        <taxon>Mesomycoplasma</taxon>
    </lineage>
</organism>
<evidence type="ECO:0000313" key="2">
    <source>
        <dbReference type="EMBL" id="WGI36464.1"/>
    </source>
</evidence>